<dbReference type="Proteomes" id="UP001519296">
    <property type="component" value="Unassembled WGS sequence"/>
</dbReference>
<dbReference type="SUPFAM" id="SSF48498">
    <property type="entry name" value="Tetracyclin repressor-like, C-terminal domain"/>
    <property type="match status" value="1"/>
</dbReference>
<feature type="DNA-binding region" description="H-T-H motif" evidence="2">
    <location>
        <begin position="29"/>
        <end position="48"/>
    </location>
</feature>
<evidence type="ECO:0000256" key="2">
    <source>
        <dbReference type="PROSITE-ProRule" id="PRU00335"/>
    </source>
</evidence>
<reference evidence="4 5" key="1">
    <citation type="submission" date="2018-02" db="EMBL/GenBank/DDBJ databases">
        <title>Draft genome sequence of Streptococcus oricebi CCUG 70868T type strain.</title>
        <authorList>
            <person name="Mendez V."/>
            <person name="Salva-Serra F."/>
            <person name="Jaen-Luchoro D."/>
            <person name="Gonzales-Siles L."/>
            <person name="Karlsson R."/>
            <person name="Engstrom-Jakobsson H."/>
            <person name="Busquets A."/>
            <person name="Gomila M."/>
            <person name="Pineiro-Iglesias B."/>
            <person name="Bennasar-Figueras A."/>
            <person name="Seeger M."/>
            <person name="Moore E."/>
        </authorList>
    </citation>
    <scope>NUCLEOTIDE SEQUENCE [LARGE SCALE GENOMIC DNA]</scope>
    <source>
        <strain evidence="4 5">CCUG 70868</strain>
    </source>
</reference>
<comment type="caution">
    <text evidence="4">The sequence shown here is derived from an EMBL/GenBank/DDBJ whole genome shotgun (WGS) entry which is preliminary data.</text>
</comment>
<gene>
    <name evidence="4" type="ORF">C4K46_02090</name>
</gene>
<name>A0ABS5B1M1_9STRE</name>
<accession>A0ABS5B1M1</accession>
<dbReference type="Gene3D" id="1.10.357.10">
    <property type="entry name" value="Tetracycline Repressor, domain 2"/>
    <property type="match status" value="1"/>
</dbReference>
<dbReference type="InterPro" id="IPR050109">
    <property type="entry name" value="HTH-type_TetR-like_transc_reg"/>
</dbReference>
<evidence type="ECO:0000313" key="4">
    <source>
        <dbReference type="EMBL" id="MBP2622725.1"/>
    </source>
</evidence>
<dbReference type="PANTHER" id="PTHR30055">
    <property type="entry name" value="HTH-TYPE TRANSCRIPTIONAL REGULATOR RUTR"/>
    <property type="match status" value="1"/>
</dbReference>
<organism evidence="4 5">
    <name type="scientific">Streptococcus oricebi</name>
    <dbReference type="NCBI Taxonomy" id="1547447"/>
    <lineage>
        <taxon>Bacteria</taxon>
        <taxon>Bacillati</taxon>
        <taxon>Bacillota</taxon>
        <taxon>Bacilli</taxon>
        <taxon>Lactobacillales</taxon>
        <taxon>Streptococcaceae</taxon>
        <taxon>Streptococcus</taxon>
    </lineage>
</organism>
<dbReference type="InterPro" id="IPR001647">
    <property type="entry name" value="HTH_TetR"/>
</dbReference>
<dbReference type="PANTHER" id="PTHR30055:SF220">
    <property type="entry name" value="TETR-FAMILY REGULATORY PROTEIN"/>
    <property type="match status" value="1"/>
</dbReference>
<evidence type="ECO:0000259" key="3">
    <source>
        <dbReference type="PROSITE" id="PS50977"/>
    </source>
</evidence>
<dbReference type="EMBL" id="PRDG01000001">
    <property type="protein sequence ID" value="MBP2622725.1"/>
    <property type="molecule type" value="Genomic_DNA"/>
</dbReference>
<keyword evidence="1 2" id="KW-0238">DNA-binding</keyword>
<dbReference type="PROSITE" id="PS50977">
    <property type="entry name" value="HTH_TETR_2"/>
    <property type="match status" value="1"/>
</dbReference>
<dbReference type="SUPFAM" id="SSF46689">
    <property type="entry name" value="Homeodomain-like"/>
    <property type="match status" value="1"/>
</dbReference>
<proteinExistence type="predicted"/>
<protein>
    <recommendedName>
        <fullName evidence="3">HTH tetR-type domain-containing protein</fullName>
    </recommendedName>
</protein>
<dbReference type="Pfam" id="PF00440">
    <property type="entry name" value="TetR_N"/>
    <property type="match status" value="1"/>
</dbReference>
<evidence type="ECO:0000256" key="1">
    <source>
        <dbReference type="ARBA" id="ARBA00023125"/>
    </source>
</evidence>
<keyword evidence="5" id="KW-1185">Reference proteome</keyword>
<dbReference type="InterPro" id="IPR036271">
    <property type="entry name" value="Tet_transcr_reg_TetR-rel_C_sf"/>
</dbReference>
<evidence type="ECO:0000313" key="5">
    <source>
        <dbReference type="Proteomes" id="UP001519296"/>
    </source>
</evidence>
<feature type="domain" description="HTH tetR-type" evidence="3">
    <location>
        <begin position="6"/>
        <end position="66"/>
    </location>
</feature>
<sequence length="193" mass="22890">MKETKESLRERLLEEGLEKIGQEGWEQLSLRKLSRACQVSHVASYRHFKNKDDFIWALIPLVSHHFVLFLQEGEEEANSPRQRICHLAQRFILYSQEHAHYFDFLFLSKYALATQTDENGQLGLEREMDCFEHSRKRIQEFIDSLAGSYDFNQTFMHLWGFIFGLSLLVRQKLYPAPDQVLAQLIEEILDFYQ</sequence>
<dbReference type="InterPro" id="IPR009057">
    <property type="entry name" value="Homeodomain-like_sf"/>
</dbReference>